<organism evidence="2">
    <name type="scientific">Ananas comosus var. bracteatus</name>
    <name type="common">red pineapple</name>
    <dbReference type="NCBI Taxonomy" id="296719"/>
    <lineage>
        <taxon>Eukaryota</taxon>
        <taxon>Viridiplantae</taxon>
        <taxon>Streptophyta</taxon>
        <taxon>Embryophyta</taxon>
        <taxon>Tracheophyta</taxon>
        <taxon>Spermatophyta</taxon>
        <taxon>Magnoliopsida</taxon>
        <taxon>Liliopsida</taxon>
        <taxon>Poales</taxon>
        <taxon>Bromeliaceae</taxon>
        <taxon>Bromelioideae</taxon>
        <taxon>Ananas</taxon>
    </lineage>
</organism>
<dbReference type="EMBL" id="LR862135">
    <property type="protein sequence ID" value="CAD1840880.1"/>
    <property type="molecule type" value="Genomic_DNA"/>
</dbReference>
<protein>
    <submittedName>
        <fullName evidence="2">Uncharacterized protein</fullName>
    </submittedName>
</protein>
<reference evidence="2" key="1">
    <citation type="submission" date="2020-07" db="EMBL/GenBank/DDBJ databases">
        <authorList>
            <person name="Lin J."/>
        </authorList>
    </citation>
    <scope>NUCLEOTIDE SEQUENCE</scope>
</reference>
<accession>A0A6V7QCU6</accession>
<evidence type="ECO:0000313" key="2">
    <source>
        <dbReference type="EMBL" id="CAD1840880.1"/>
    </source>
</evidence>
<sequence length="359" mass="40138">MSKVFVPYTEEYLRRVELRRNAVLADVIQPANLGPDPISAIKTALASRFGGYIDDFAVARFRGRDFAIFLPKWVPADLLIRREIITLNDFWIRCWPWGQYRHARPHRVLFKAWIRLSNLPFEIWSVPRVAALVSSFGRFIKADSTTKAMTDLRAVSVMVHLERWERSVDGGVEAPPAPPRNDQGGAEAQEEGGQLDRDANPEDEDMADAPGELEEAEPAPSTRRSSGAMSTRNGPTEAHHEGSAARLRSVVARRIWVPTRRGGSEIETLAARGTRKVVGSWSFELCMSSEGGQTRSSKASLSPSSYLQVKPFLLHLSPPREVVTLLWKVRGPRHLWHGVKPRVAKQEASSLSLGHHQTT</sequence>
<feature type="compositionally biased region" description="Acidic residues" evidence="1">
    <location>
        <begin position="201"/>
        <end position="217"/>
    </location>
</feature>
<feature type="region of interest" description="Disordered" evidence="1">
    <location>
        <begin position="168"/>
        <end position="246"/>
    </location>
</feature>
<feature type="compositionally biased region" description="Polar residues" evidence="1">
    <location>
        <begin position="222"/>
        <end position="234"/>
    </location>
</feature>
<evidence type="ECO:0000256" key="1">
    <source>
        <dbReference type="SAM" id="MobiDB-lite"/>
    </source>
</evidence>
<proteinExistence type="predicted"/>
<gene>
    <name evidence="2" type="ORF">CB5_LOCUS24091</name>
</gene>
<dbReference type="AlphaFoldDB" id="A0A6V7QCU6"/>
<name>A0A6V7QCU6_ANACO</name>